<organism evidence="2 3">
    <name type="scientific">Neobacillus kokaensis</name>
    <dbReference type="NCBI Taxonomy" id="2759023"/>
    <lineage>
        <taxon>Bacteria</taxon>
        <taxon>Bacillati</taxon>
        <taxon>Bacillota</taxon>
        <taxon>Bacilli</taxon>
        <taxon>Bacillales</taxon>
        <taxon>Bacillaceae</taxon>
        <taxon>Neobacillus</taxon>
    </lineage>
</organism>
<reference evidence="2 3" key="1">
    <citation type="journal article" date="2022" name="Int. J. Syst. Evol. Microbiol.">
        <title>Neobacillus kokaensis sp. nov., isolated from soil.</title>
        <authorList>
            <person name="Yuki K."/>
            <person name="Matsubara H."/>
            <person name="Yamaguchi S."/>
        </authorList>
    </citation>
    <scope>NUCLEOTIDE SEQUENCE [LARGE SCALE GENOMIC DNA]</scope>
    <source>
        <strain evidence="2 3">LOB 377</strain>
    </source>
</reference>
<sequence length="54" mass="5808">MDNEYFVGWGTLALINAGLAQGKNRSGLNWFFLSLFLGPFATLCLVIADNKAGA</sequence>
<keyword evidence="1" id="KW-0812">Transmembrane</keyword>
<keyword evidence="3" id="KW-1185">Reference proteome</keyword>
<feature type="transmembrane region" description="Helical" evidence="1">
    <location>
        <begin position="30"/>
        <end position="48"/>
    </location>
</feature>
<gene>
    <name evidence="2" type="ORF">AM1BK_51440</name>
</gene>
<evidence type="ECO:0000313" key="3">
    <source>
        <dbReference type="Proteomes" id="UP000637074"/>
    </source>
</evidence>
<evidence type="ECO:0000313" key="2">
    <source>
        <dbReference type="EMBL" id="GHI01602.1"/>
    </source>
</evidence>
<accession>A0ABQ3NCH3</accession>
<proteinExistence type="predicted"/>
<dbReference type="RefSeq" id="WP_191277247.1">
    <property type="nucleotide sequence ID" value="NZ_BNDS01000050.1"/>
</dbReference>
<evidence type="ECO:0008006" key="4">
    <source>
        <dbReference type="Google" id="ProtNLM"/>
    </source>
</evidence>
<keyword evidence="1" id="KW-1133">Transmembrane helix</keyword>
<dbReference type="EMBL" id="BNDS01000050">
    <property type="protein sequence ID" value="GHI01602.1"/>
    <property type="molecule type" value="Genomic_DNA"/>
</dbReference>
<dbReference type="Proteomes" id="UP000637074">
    <property type="component" value="Unassembled WGS sequence"/>
</dbReference>
<evidence type="ECO:0000256" key="1">
    <source>
        <dbReference type="SAM" id="Phobius"/>
    </source>
</evidence>
<name>A0ABQ3NCH3_9BACI</name>
<keyword evidence="1" id="KW-0472">Membrane</keyword>
<protein>
    <recommendedName>
        <fullName evidence="4">Antitermination protein NusB</fullName>
    </recommendedName>
</protein>
<comment type="caution">
    <text evidence="2">The sequence shown here is derived from an EMBL/GenBank/DDBJ whole genome shotgun (WGS) entry which is preliminary data.</text>
</comment>